<dbReference type="Gene3D" id="3.40.50.720">
    <property type="entry name" value="NAD(P)-binding Rossmann-like Domain"/>
    <property type="match status" value="1"/>
</dbReference>
<dbReference type="Gene3D" id="3.90.25.10">
    <property type="entry name" value="UDP-galactose 4-epimerase, domain 1"/>
    <property type="match status" value="1"/>
</dbReference>
<comment type="caution">
    <text evidence="2">The sequence shown here is derived from an EMBL/GenBank/DDBJ whole genome shotgun (WGS) entry which is preliminary data.</text>
</comment>
<organism evidence="2 3">
    <name type="scientific">Paucilactobacillus suebicus DSM 5007 = KCTC 3549</name>
    <dbReference type="NCBI Taxonomy" id="1423807"/>
    <lineage>
        <taxon>Bacteria</taxon>
        <taxon>Bacillati</taxon>
        <taxon>Bacillota</taxon>
        <taxon>Bacilli</taxon>
        <taxon>Lactobacillales</taxon>
        <taxon>Lactobacillaceae</taxon>
        <taxon>Paucilactobacillus</taxon>
    </lineage>
</organism>
<evidence type="ECO:0000259" key="1">
    <source>
        <dbReference type="Pfam" id="PF05368"/>
    </source>
</evidence>
<dbReference type="InterPro" id="IPR008030">
    <property type="entry name" value="NmrA-like"/>
</dbReference>
<dbReference type="PANTHER" id="PTHR43162:SF1">
    <property type="entry name" value="PRESTALK A DIFFERENTIATION PROTEIN A"/>
    <property type="match status" value="1"/>
</dbReference>
<dbReference type="InterPro" id="IPR051604">
    <property type="entry name" value="Ergot_Alk_Oxidoreductase"/>
</dbReference>
<dbReference type="Proteomes" id="UP000051820">
    <property type="component" value="Unassembled WGS sequence"/>
</dbReference>
<gene>
    <name evidence="2" type="ORF">FD16_GL001497</name>
</gene>
<dbReference type="RefSeq" id="WP_010622527.1">
    <property type="nucleotide sequence ID" value="NZ_AZGF01000033.1"/>
</dbReference>
<reference evidence="2 3" key="1">
    <citation type="journal article" date="2015" name="Genome Announc.">
        <title>Expanding the biotechnology potential of lactobacilli through comparative genomics of 213 strains and associated genera.</title>
        <authorList>
            <person name="Sun Z."/>
            <person name="Harris H.M."/>
            <person name="McCann A."/>
            <person name="Guo C."/>
            <person name="Argimon S."/>
            <person name="Zhang W."/>
            <person name="Yang X."/>
            <person name="Jeffery I.B."/>
            <person name="Cooney J.C."/>
            <person name="Kagawa T.F."/>
            <person name="Liu W."/>
            <person name="Song Y."/>
            <person name="Salvetti E."/>
            <person name="Wrobel A."/>
            <person name="Rasinkangas P."/>
            <person name="Parkhill J."/>
            <person name="Rea M.C."/>
            <person name="O'Sullivan O."/>
            <person name="Ritari J."/>
            <person name="Douillard F.P."/>
            <person name="Paul Ross R."/>
            <person name="Yang R."/>
            <person name="Briner A.E."/>
            <person name="Felis G.E."/>
            <person name="de Vos W.M."/>
            <person name="Barrangou R."/>
            <person name="Klaenhammer T.R."/>
            <person name="Caufield P.W."/>
            <person name="Cui Y."/>
            <person name="Zhang H."/>
            <person name="O'Toole P.W."/>
        </authorList>
    </citation>
    <scope>NUCLEOTIDE SEQUENCE [LARGE SCALE GENOMIC DNA]</scope>
    <source>
        <strain evidence="2 3">DSM 5007</strain>
    </source>
</reference>
<dbReference type="InterPro" id="IPR036291">
    <property type="entry name" value="NAD(P)-bd_dom_sf"/>
</dbReference>
<evidence type="ECO:0000313" key="2">
    <source>
        <dbReference type="EMBL" id="KRM09903.1"/>
    </source>
</evidence>
<dbReference type="STRING" id="1423807.FD16_GL001497"/>
<name>A0A0R1VX05_9LACO</name>
<dbReference type="eggNOG" id="COG0702">
    <property type="taxonomic scope" value="Bacteria"/>
</dbReference>
<protein>
    <recommendedName>
        <fullName evidence="1">NmrA-like domain-containing protein</fullName>
    </recommendedName>
</protein>
<proteinExistence type="predicted"/>
<feature type="domain" description="NmrA-like" evidence="1">
    <location>
        <begin position="2"/>
        <end position="258"/>
    </location>
</feature>
<dbReference type="PANTHER" id="PTHR43162">
    <property type="match status" value="1"/>
</dbReference>
<dbReference type="EMBL" id="AZGF01000033">
    <property type="protein sequence ID" value="KRM09903.1"/>
    <property type="molecule type" value="Genomic_DNA"/>
</dbReference>
<keyword evidence="3" id="KW-1185">Reference proteome</keyword>
<dbReference type="AlphaFoldDB" id="A0A0R1VX05"/>
<evidence type="ECO:0000313" key="3">
    <source>
        <dbReference type="Proteomes" id="UP000051820"/>
    </source>
</evidence>
<dbReference type="Pfam" id="PF05368">
    <property type="entry name" value="NmrA"/>
    <property type="match status" value="1"/>
</dbReference>
<sequence length="295" mass="32317">MKLTLLGSLGHINQYTIPAFVKAGHDVTVVTSSEKRVAAIESIGAHAAVGSMKDTEFLTSALTGADAAYLMLSGGFDDSASMDETATKQAIIFRDAVRNAGVNRIVNLSSVGADQGPEVGSLHMYHIIEDTLRELENVNITFVRAVGFYSNWLANIPTIKSDHAIYRNAHAQTVNAMTDPSDIATAIIEELPNLKSTTDVRYVVSDFQTGNQIIETLSKKLNIPDLKWVELTDQQMLTQMEKMGMPTPFAQGMTTSNRRQDSPDFYADLRANLPTLGKVKFSDFAERFVSAYQNS</sequence>
<dbReference type="PATRIC" id="fig|1423807.3.peg.1533"/>
<accession>A0A0R1VX05</accession>
<dbReference type="SUPFAM" id="SSF51735">
    <property type="entry name" value="NAD(P)-binding Rossmann-fold domains"/>
    <property type="match status" value="1"/>
</dbReference>
<dbReference type="OrthoDB" id="2149806at2"/>